<evidence type="ECO:0000313" key="1">
    <source>
        <dbReference type="EMBL" id="CAG8831729.1"/>
    </source>
</evidence>
<comment type="caution">
    <text evidence="1">The sequence shown here is derived from an EMBL/GenBank/DDBJ whole genome shotgun (WGS) entry which is preliminary data.</text>
</comment>
<dbReference type="Proteomes" id="UP000789759">
    <property type="component" value="Unassembled WGS sequence"/>
</dbReference>
<dbReference type="OrthoDB" id="2432050at2759"/>
<feature type="non-terminal residue" evidence="1">
    <location>
        <position position="101"/>
    </location>
</feature>
<evidence type="ECO:0000313" key="2">
    <source>
        <dbReference type="Proteomes" id="UP000789759"/>
    </source>
</evidence>
<proteinExistence type="predicted"/>
<reference evidence="1" key="1">
    <citation type="submission" date="2021-06" db="EMBL/GenBank/DDBJ databases">
        <authorList>
            <person name="Kallberg Y."/>
            <person name="Tangrot J."/>
            <person name="Rosling A."/>
        </authorList>
    </citation>
    <scope>NUCLEOTIDE SEQUENCE</scope>
    <source>
        <strain evidence="1">FL966</strain>
    </source>
</reference>
<name>A0A9N9KGX1_9GLOM</name>
<sequence length="101" mass="11634">AKDPKRLKQKQESVCRIQDDGYISHDTYAKVVPISVIDIQTQAHVDSIEEPDITKTDTVKNVIQLIRKCGYRSIINILKFIMPKLIEKQILNFPNISIRIT</sequence>
<gene>
    <name evidence="1" type="ORF">CPELLU_LOCUS20767</name>
</gene>
<feature type="non-terminal residue" evidence="1">
    <location>
        <position position="1"/>
    </location>
</feature>
<dbReference type="EMBL" id="CAJVQA010066817">
    <property type="protein sequence ID" value="CAG8831729.1"/>
    <property type="molecule type" value="Genomic_DNA"/>
</dbReference>
<protein>
    <submittedName>
        <fullName evidence="1">24776_t:CDS:1</fullName>
    </submittedName>
</protein>
<keyword evidence="2" id="KW-1185">Reference proteome</keyword>
<dbReference type="AlphaFoldDB" id="A0A9N9KGX1"/>
<organism evidence="1 2">
    <name type="scientific">Cetraspora pellucida</name>
    <dbReference type="NCBI Taxonomy" id="1433469"/>
    <lineage>
        <taxon>Eukaryota</taxon>
        <taxon>Fungi</taxon>
        <taxon>Fungi incertae sedis</taxon>
        <taxon>Mucoromycota</taxon>
        <taxon>Glomeromycotina</taxon>
        <taxon>Glomeromycetes</taxon>
        <taxon>Diversisporales</taxon>
        <taxon>Gigasporaceae</taxon>
        <taxon>Cetraspora</taxon>
    </lineage>
</organism>
<accession>A0A9N9KGX1</accession>